<proteinExistence type="predicted"/>
<dbReference type="InterPro" id="IPR050566">
    <property type="entry name" value="Deoxyribonucleoside_kinase"/>
</dbReference>
<sequence length="235" mass="26770">MSIICLEGNIAAGKSTLAKALSEALNYRVFMEPVVQNPYLELFYQNPKKWALDLQIWIFKQRAETYCRALQHMQSTGQGVILDRSVFSDIVFAWTCTEDDSINKEGFAEYMKLRNDTLATLPLPSLVLYLDVIPSTCHYRIMNVRKRACESGIPLGYLQALDRNYKRFLIEMDTTENVPVHVVDWTEFKSCQYVMEGLSQYQMASLSPVVPKASSITSVLNMLSSHQQVSVTTED</sequence>
<comment type="caution">
    <text evidence="2">The sequence shown here is derived from an EMBL/GenBank/DDBJ whole genome shotgun (WGS) entry which is preliminary data.</text>
</comment>
<reference evidence="2 3" key="1">
    <citation type="journal article" date="2018" name="PLoS ONE">
        <title>The draft genome of Kipferlia bialata reveals reductive genome evolution in fornicate parasites.</title>
        <authorList>
            <person name="Tanifuji G."/>
            <person name="Takabayashi S."/>
            <person name="Kume K."/>
            <person name="Takagi M."/>
            <person name="Nakayama T."/>
            <person name="Kamikawa R."/>
            <person name="Inagaki Y."/>
            <person name="Hashimoto T."/>
        </authorList>
    </citation>
    <scope>NUCLEOTIDE SEQUENCE [LARGE SCALE GENOMIC DNA]</scope>
    <source>
        <strain evidence="2">NY0173</strain>
    </source>
</reference>
<gene>
    <name evidence="2" type="ORF">KIPB_007064</name>
</gene>
<dbReference type="PANTHER" id="PTHR10513:SF15">
    <property type="entry name" value="NADH DEHYDROGENASE [UBIQUINONE] 1 ALPHA SUBCOMPLEX SUBUNIT 10, MITOCHONDRIAL"/>
    <property type="match status" value="1"/>
</dbReference>
<dbReference type="OrthoDB" id="17400at2759"/>
<dbReference type="GO" id="GO:0006120">
    <property type="term" value="P:mitochondrial electron transport, NADH to ubiquinone"/>
    <property type="evidence" value="ECO:0007669"/>
    <property type="project" value="TreeGrafter"/>
</dbReference>
<dbReference type="EMBL" id="BDIP01001925">
    <property type="protein sequence ID" value="GIQ85407.1"/>
    <property type="molecule type" value="Genomic_DNA"/>
</dbReference>
<dbReference type="InterPro" id="IPR027417">
    <property type="entry name" value="P-loop_NTPase"/>
</dbReference>
<feature type="domain" description="Deoxynucleoside kinase" evidence="1">
    <location>
        <begin position="4"/>
        <end position="188"/>
    </location>
</feature>
<evidence type="ECO:0000313" key="2">
    <source>
        <dbReference type="EMBL" id="GIQ85407.1"/>
    </source>
</evidence>
<dbReference type="GO" id="GO:0005739">
    <property type="term" value="C:mitochondrion"/>
    <property type="evidence" value="ECO:0007669"/>
    <property type="project" value="GOC"/>
</dbReference>
<dbReference type="Gene3D" id="3.40.50.300">
    <property type="entry name" value="P-loop containing nucleotide triphosphate hydrolases"/>
    <property type="match status" value="1"/>
</dbReference>
<dbReference type="AlphaFoldDB" id="A0A9K3GJQ8"/>
<accession>A0A9K3GJQ8</accession>
<evidence type="ECO:0000313" key="3">
    <source>
        <dbReference type="Proteomes" id="UP000265618"/>
    </source>
</evidence>
<organism evidence="2 3">
    <name type="scientific">Kipferlia bialata</name>
    <dbReference type="NCBI Taxonomy" id="797122"/>
    <lineage>
        <taxon>Eukaryota</taxon>
        <taxon>Metamonada</taxon>
        <taxon>Carpediemonas-like organisms</taxon>
        <taxon>Kipferlia</taxon>
    </lineage>
</organism>
<keyword evidence="3" id="KW-1185">Reference proteome</keyword>
<dbReference type="Pfam" id="PF01712">
    <property type="entry name" value="dNK"/>
    <property type="match status" value="1"/>
</dbReference>
<dbReference type="PANTHER" id="PTHR10513">
    <property type="entry name" value="DEOXYNUCLEOSIDE KINASE"/>
    <property type="match status" value="1"/>
</dbReference>
<evidence type="ECO:0000259" key="1">
    <source>
        <dbReference type="Pfam" id="PF01712"/>
    </source>
</evidence>
<dbReference type="CDD" id="cd01673">
    <property type="entry name" value="dNK"/>
    <property type="match status" value="1"/>
</dbReference>
<name>A0A9K3GJQ8_9EUKA</name>
<dbReference type="Proteomes" id="UP000265618">
    <property type="component" value="Unassembled WGS sequence"/>
</dbReference>
<dbReference type="SUPFAM" id="SSF52540">
    <property type="entry name" value="P-loop containing nucleoside triphosphate hydrolases"/>
    <property type="match status" value="1"/>
</dbReference>
<dbReference type="InterPro" id="IPR031314">
    <property type="entry name" value="DNK_dom"/>
</dbReference>
<protein>
    <recommendedName>
        <fullName evidence="1">Deoxynucleoside kinase domain-containing protein</fullName>
    </recommendedName>
</protein>